<dbReference type="RefSeq" id="WP_144262693.1">
    <property type="nucleotide sequence ID" value="NZ_QMDX01000009.1"/>
</dbReference>
<evidence type="ECO:0000259" key="2">
    <source>
        <dbReference type="Pfam" id="PF02517"/>
    </source>
</evidence>
<dbReference type="InterPro" id="IPR003675">
    <property type="entry name" value="Rce1/LyrA-like_dom"/>
</dbReference>
<sequence>MDTKTETGRAVSIDDDPKWLLVFLVVVAVYIGISQFVDGPVASESAVIQHTVEAVWFLGLAMIGAVFLHIDSADATDIGLSRRFVLPGVGAFLVIWIGLNGIGVGLAVLSGNPWGFDLLTPVAVGSLVAAMSYAFIEELVFRGYLQGKVRSVLGANSTLSRGVAIVTAGVLFGLGHVPRILVEGGYVSGTSVAGTLLVLTLSGIGFGVVYELTENLYLVGLLHGLGNSWPLLVDGFAWDGAVQTGFFATIGVVYLGVTGAYRAFTAETRVTPHVRIGEHEEEIS</sequence>
<feature type="transmembrane region" description="Helical" evidence="1">
    <location>
        <begin position="153"/>
        <end position="174"/>
    </location>
</feature>
<dbReference type="OrthoDB" id="221540at2157"/>
<protein>
    <recommendedName>
        <fullName evidence="2">CAAX prenyl protease 2/Lysostaphin resistance protein A-like domain-containing protein</fullName>
    </recommendedName>
</protein>
<dbReference type="InParanoid" id="A0A554MY05"/>
<accession>A0A554MY05</accession>
<dbReference type="GO" id="GO:0080120">
    <property type="term" value="P:CAAX-box protein maturation"/>
    <property type="evidence" value="ECO:0007669"/>
    <property type="project" value="UniProtKB-ARBA"/>
</dbReference>
<dbReference type="GO" id="GO:0004175">
    <property type="term" value="F:endopeptidase activity"/>
    <property type="evidence" value="ECO:0007669"/>
    <property type="project" value="UniProtKB-ARBA"/>
</dbReference>
<keyword evidence="4" id="KW-1185">Reference proteome</keyword>
<evidence type="ECO:0000313" key="4">
    <source>
        <dbReference type="Proteomes" id="UP000319894"/>
    </source>
</evidence>
<feature type="transmembrane region" description="Helical" evidence="1">
    <location>
        <begin position="20"/>
        <end position="42"/>
    </location>
</feature>
<proteinExistence type="predicted"/>
<feature type="transmembrane region" description="Helical" evidence="1">
    <location>
        <begin position="121"/>
        <end position="141"/>
    </location>
</feature>
<dbReference type="EMBL" id="QMDX01000009">
    <property type="protein sequence ID" value="TSD10006.1"/>
    <property type="molecule type" value="Genomic_DNA"/>
</dbReference>
<feature type="transmembrane region" description="Helical" evidence="1">
    <location>
        <begin position="216"/>
        <end position="233"/>
    </location>
</feature>
<keyword evidence="1" id="KW-0472">Membrane</keyword>
<evidence type="ECO:0000313" key="3">
    <source>
        <dbReference type="EMBL" id="TSD10006.1"/>
    </source>
</evidence>
<gene>
    <name evidence="3" type="ORF">DP107_13540</name>
</gene>
<reference evidence="3 4" key="1">
    <citation type="submission" date="2018-06" db="EMBL/GenBank/DDBJ databases">
        <title>Natronomonas sp. F16-60 a new haloarchaeon isolated from a solar saltern of Isla Cristina, Huelva, Spain.</title>
        <authorList>
            <person name="Duran-Viseras A."/>
            <person name="Sanchez-Porro C."/>
            <person name="Ventosa A."/>
        </authorList>
    </citation>
    <scope>NUCLEOTIDE SEQUENCE [LARGE SCALE GENOMIC DNA]</scope>
    <source>
        <strain evidence="3 4">F16-60</strain>
    </source>
</reference>
<dbReference type="Proteomes" id="UP000319894">
    <property type="component" value="Unassembled WGS sequence"/>
</dbReference>
<dbReference type="AlphaFoldDB" id="A0A554MY05"/>
<feature type="transmembrane region" description="Helical" evidence="1">
    <location>
        <begin position="186"/>
        <end position="209"/>
    </location>
</feature>
<comment type="caution">
    <text evidence="3">The sequence shown here is derived from an EMBL/GenBank/DDBJ whole genome shotgun (WGS) entry which is preliminary data.</text>
</comment>
<feature type="domain" description="CAAX prenyl protease 2/Lysostaphin resistance protein A-like" evidence="2">
    <location>
        <begin position="124"/>
        <end position="228"/>
    </location>
</feature>
<name>A0A554MY05_9EURY</name>
<evidence type="ECO:0000256" key="1">
    <source>
        <dbReference type="SAM" id="Phobius"/>
    </source>
</evidence>
<keyword evidence="1" id="KW-1133">Transmembrane helix</keyword>
<organism evidence="3 4">
    <name type="scientific">Haloglomus irregulare</name>
    <dbReference type="NCBI Taxonomy" id="2234134"/>
    <lineage>
        <taxon>Archaea</taxon>
        <taxon>Methanobacteriati</taxon>
        <taxon>Methanobacteriota</taxon>
        <taxon>Stenosarchaea group</taxon>
        <taxon>Halobacteria</taxon>
        <taxon>Halobacteriales</taxon>
        <taxon>Natronomonadaceae</taxon>
        <taxon>Haloglomus</taxon>
    </lineage>
</organism>
<keyword evidence="1" id="KW-0812">Transmembrane</keyword>
<feature type="transmembrane region" description="Helical" evidence="1">
    <location>
        <begin position="84"/>
        <end position="109"/>
    </location>
</feature>
<feature type="transmembrane region" description="Helical" evidence="1">
    <location>
        <begin position="245"/>
        <end position="264"/>
    </location>
</feature>
<dbReference type="Pfam" id="PF02517">
    <property type="entry name" value="Rce1-like"/>
    <property type="match status" value="1"/>
</dbReference>
<feature type="transmembrane region" description="Helical" evidence="1">
    <location>
        <begin position="54"/>
        <end position="72"/>
    </location>
</feature>